<evidence type="ECO:0000313" key="3">
    <source>
        <dbReference type="Proteomes" id="UP000765509"/>
    </source>
</evidence>
<evidence type="ECO:0000259" key="1">
    <source>
        <dbReference type="Pfam" id="PF17921"/>
    </source>
</evidence>
<dbReference type="AlphaFoldDB" id="A0A9Q3FKK3"/>
<dbReference type="Pfam" id="PF17921">
    <property type="entry name" value="Integrase_H2C2"/>
    <property type="match status" value="1"/>
</dbReference>
<name>A0A9Q3FKK3_9BASI</name>
<dbReference type="EMBL" id="AVOT02046382">
    <property type="protein sequence ID" value="MBW0541698.1"/>
    <property type="molecule type" value="Genomic_DNA"/>
</dbReference>
<feature type="domain" description="Integrase zinc-binding" evidence="1">
    <location>
        <begin position="79"/>
        <end position="133"/>
    </location>
</feature>
<organism evidence="2 3">
    <name type="scientific">Austropuccinia psidii MF-1</name>
    <dbReference type="NCBI Taxonomy" id="1389203"/>
    <lineage>
        <taxon>Eukaryota</taxon>
        <taxon>Fungi</taxon>
        <taxon>Dikarya</taxon>
        <taxon>Basidiomycota</taxon>
        <taxon>Pucciniomycotina</taxon>
        <taxon>Pucciniomycetes</taxon>
        <taxon>Pucciniales</taxon>
        <taxon>Sphaerophragmiaceae</taxon>
        <taxon>Austropuccinia</taxon>
    </lineage>
</organism>
<dbReference type="OrthoDB" id="2273864at2759"/>
<evidence type="ECO:0000313" key="2">
    <source>
        <dbReference type="EMBL" id="MBW0541698.1"/>
    </source>
</evidence>
<dbReference type="InterPro" id="IPR041588">
    <property type="entry name" value="Integrase_H2C2"/>
</dbReference>
<proteinExistence type="predicted"/>
<protein>
    <recommendedName>
        <fullName evidence="1">Integrase zinc-binding domain-containing protein</fullName>
    </recommendedName>
</protein>
<gene>
    <name evidence="2" type="ORF">O181_081413</name>
</gene>
<sequence>MKYQKIFKQDEIQASKLFAVKVEAFVNSIESIQKALWQDSQSTSILQDFGKDKSVQFCSLDSSSQLLLFKVWVVVPNDPTIQLSILQERNDSPLTGHPGQEKTLKLVKRDSHWPCMTQFINDYVSSYQQCSRN</sequence>
<accession>A0A9Q3FKK3</accession>
<keyword evidence="3" id="KW-1185">Reference proteome</keyword>
<dbReference type="Gene3D" id="1.10.340.70">
    <property type="match status" value="1"/>
</dbReference>
<comment type="caution">
    <text evidence="2">The sequence shown here is derived from an EMBL/GenBank/DDBJ whole genome shotgun (WGS) entry which is preliminary data.</text>
</comment>
<reference evidence="2" key="1">
    <citation type="submission" date="2021-03" db="EMBL/GenBank/DDBJ databases">
        <title>Draft genome sequence of rust myrtle Austropuccinia psidii MF-1, a brazilian biotype.</title>
        <authorList>
            <person name="Quecine M.C."/>
            <person name="Pachon D.M.R."/>
            <person name="Bonatelli M.L."/>
            <person name="Correr F.H."/>
            <person name="Franceschini L.M."/>
            <person name="Leite T.F."/>
            <person name="Margarido G.R.A."/>
            <person name="Almeida C.A."/>
            <person name="Ferrarezi J.A."/>
            <person name="Labate C.A."/>
        </authorList>
    </citation>
    <scope>NUCLEOTIDE SEQUENCE</scope>
    <source>
        <strain evidence="2">MF-1</strain>
    </source>
</reference>
<dbReference type="Proteomes" id="UP000765509">
    <property type="component" value="Unassembled WGS sequence"/>
</dbReference>